<dbReference type="AlphaFoldDB" id="A0A1T4PRU5"/>
<dbReference type="CDD" id="cd24013">
    <property type="entry name" value="ASKHA_ATPase_BT3980-like"/>
    <property type="match status" value="1"/>
</dbReference>
<protein>
    <recommendedName>
        <fullName evidence="3">DUF3822 family protein</fullName>
    </recommendedName>
</protein>
<keyword evidence="2" id="KW-1185">Reference proteome</keyword>
<dbReference type="Gene3D" id="3.30.420.260">
    <property type="match status" value="1"/>
</dbReference>
<organism evidence="1 2">
    <name type="scientific">Sediminibacterium ginsengisoli</name>
    <dbReference type="NCBI Taxonomy" id="413434"/>
    <lineage>
        <taxon>Bacteria</taxon>
        <taxon>Pseudomonadati</taxon>
        <taxon>Bacteroidota</taxon>
        <taxon>Chitinophagia</taxon>
        <taxon>Chitinophagales</taxon>
        <taxon>Chitinophagaceae</taxon>
        <taxon>Sediminibacterium</taxon>
    </lineage>
</organism>
<dbReference type="InterPro" id="IPR024213">
    <property type="entry name" value="DUF3822"/>
</dbReference>
<accession>A0A1T4PRU5</accession>
<dbReference type="OrthoDB" id="658622at2"/>
<dbReference type="RefSeq" id="WP_078831757.1">
    <property type="nucleotide sequence ID" value="NZ_FUWH01000006.1"/>
</dbReference>
<reference evidence="1 2" key="1">
    <citation type="submission" date="2017-02" db="EMBL/GenBank/DDBJ databases">
        <authorList>
            <person name="Peterson S.W."/>
        </authorList>
    </citation>
    <scope>NUCLEOTIDE SEQUENCE [LARGE SCALE GENOMIC DNA]</scope>
    <source>
        <strain evidence="1 2">DSM 22335</strain>
    </source>
</reference>
<evidence type="ECO:0008006" key="3">
    <source>
        <dbReference type="Google" id="ProtNLM"/>
    </source>
</evidence>
<evidence type="ECO:0000313" key="1">
    <source>
        <dbReference type="EMBL" id="SJZ94273.1"/>
    </source>
</evidence>
<dbReference type="Proteomes" id="UP000190888">
    <property type="component" value="Unassembled WGS sequence"/>
</dbReference>
<dbReference type="Pfam" id="PF12864">
    <property type="entry name" value="DUF3822"/>
    <property type="match status" value="1"/>
</dbReference>
<name>A0A1T4PRU5_9BACT</name>
<sequence>MAHKTIGLYTAGSGNGQLVIEIGHDQLACLVKNSEGLVTGFELFETETAENDWNDVFYETRELSQLLTGTYAETHICYHFEEAAVMPVKFSGMDAAAGYLATLFGEKERYDTRIDKTLDQQGLHTAYRVRRSVQELAGRYYVLHQAHHSWSRLLHYATTSGNDHATVFNIQVYKSRFTMTITRGGQLQLIRSFGYQTEQDIFYHILHARQELKLEDIQATAAISGLYDPASALHNRLRQVFAAVLLDEVPPGHIFSSEQASAYPAHYFTPYFILAV</sequence>
<dbReference type="Gene3D" id="3.30.420.250">
    <property type="match status" value="1"/>
</dbReference>
<gene>
    <name evidence="1" type="ORF">SAMN04488132_106186</name>
</gene>
<dbReference type="EMBL" id="FUWH01000006">
    <property type="protein sequence ID" value="SJZ94273.1"/>
    <property type="molecule type" value="Genomic_DNA"/>
</dbReference>
<evidence type="ECO:0000313" key="2">
    <source>
        <dbReference type="Proteomes" id="UP000190888"/>
    </source>
</evidence>
<dbReference type="STRING" id="413434.SAMN04488132_106186"/>
<proteinExistence type="predicted"/>